<organism evidence="1 2">
    <name type="scientific">Coniosporium uncinatum</name>
    <dbReference type="NCBI Taxonomy" id="93489"/>
    <lineage>
        <taxon>Eukaryota</taxon>
        <taxon>Fungi</taxon>
        <taxon>Dikarya</taxon>
        <taxon>Ascomycota</taxon>
        <taxon>Pezizomycotina</taxon>
        <taxon>Dothideomycetes</taxon>
        <taxon>Dothideomycetes incertae sedis</taxon>
        <taxon>Coniosporium</taxon>
    </lineage>
</organism>
<keyword evidence="2" id="KW-1185">Reference proteome</keyword>
<dbReference type="Proteomes" id="UP001186974">
    <property type="component" value="Unassembled WGS sequence"/>
</dbReference>
<evidence type="ECO:0000313" key="2">
    <source>
        <dbReference type="Proteomes" id="UP001186974"/>
    </source>
</evidence>
<feature type="non-terminal residue" evidence="1">
    <location>
        <position position="1"/>
    </location>
</feature>
<accession>A0ACC3CS49</accession>
<proteinExistence type="predicted"/>
<gene>
    <name evidence="1" type="ORF">LTS18_002307</name>
</gene>
<evidence type="ECO:0000313" key="1">
    <source>
        <dbReference type="EMBL" id="KAK3044050.1"/>
    </source>
</evidence>
<dbReference type="EMBL" id="JAWDJW010012495">
    <property type="protein sequence ID" value="KAK3044050.1"/>
    <property type="molecule type" value="Genomic_DNA"/>
</dbReference>
<comment type="caution">
    <text evidence="1">The sequence shown here is derived from an EMBL/GenBank/DDBJ whole genome shotgun (WGS) entry which is preliminary data.</text>
</comment>
<protein>
    <submittedName>
        <fullName evidence="1">Uncharacterized protein</fullName>
    </submittedName>
</protein>
<feature type="non-terminal residue" evidence="1">
    <location>
        <position position="215"/>
    </location>
</feature>
<reference evidence="1" key="1">
    <citation type="submission" date="2024-09" db="EMBL/GenBank/DDBJ databases">
        <title>Black Yeasts Isolated from many extreme environments.</title>
        <authorList>
            <person name="Coleine C."/>
            <person name="Stajich J.E."/>
            <person name="Selbmann L."/>
        </authorList>
    </citation>
    <scope>NUCLEOTIDE SEQUENCE</scope>
    <source>
        <strain evidence="1">CCFEE 5737</strain>
    </source>
</reference>
<name>A0ACC3CS49_9PEZI</name>
<sequence>KIFAEVTVSDKGVTRRCGDVAMSAEVHCTDTSKSRDKRQYRVHGGGLQVNVHADTAVTIVDITNHLQDRIREIDLSRERGYLRRIQRGRRQSIMARHDRADTGGEDTVVTSGIFTSAFSLELHQIQIVWIVGTSAKGFNRHETEDLVFSIKAIDLSTKSEDSARLTITDLQLQMVPVSVSEKTVRSFNSALLPEMVFNVSYASSKLDRKLTFQAA</sequence>